<keyword evidence="1" id="KW-1133">Transmembrane helix</keyword>
<gene>
    <name evidence="2" type="ORF">A3Q24_00390</name>
</gene>
<organism evidence="2 3">
    <name type="scientific">Lactobacillus johnsonii</name>
    <dbReference type="NCBI Taxonomy" id="33959"/>
    <lineage>
        <taxon>Bacteria</taxon>
        <taxon>Bacillati</taxon>
        <taxon>Bacillota</taxon>
        <taxon>Bacilli</taxon>
        <taxon>Lactobacillales</taxon>
        <taxon>Lactobacillaceae</taxon>
        <taxon>Lactobacillus</taxon>
    </lineage>
</organism>
<dbReference type="RefSeq" id="WP_095182422.1">
    <property type="nucleotide sequence ID" value="NZ_NIBC01000015.1"/>
</dbReference>
<name>A0A267MCQ9_LACJH</name>
<keyword evidence="1" id="KW-0812">Transmembrane</keyword>
<sequence>MSNFVDNVKTLLKRTIAYVFQPKEKKMANEVERIREKYEKYDKVRLNNFLIGYKSQVKQLQLVFISIFTFIGISAVFFRTLLGYFGQQTFYWFNLLLISGTSMSASAIAKLTSDDIRMLLLVDSIFVVAILIVFIFVLLILIEKIKLKQLKILILEDCIKKLNKE</sequence>
<evidence type="ECO:0000313" key="2">
    <source>
        <dbReference type="EMBL" id="PAB57336.1"/>
    </source>
</evidence>
<dbReference type="EMBL" id="NIBD01000002">
    <property type="protein sequence ID" value="PAB57336.1"/>
    <property type="molecule type" value="Genomic_DNA"/>
</dbReference>
<accession>A0A267MCQ9</accession>
<reference evidence="2 3" key="1">
    <citation type="submission" date="2017-05" db="EMBL/GenBank/DDBJ databases">
        <title>Lactobacillus johnsonii from commercial turkeys.</title>
        <authorList>
            <person name="Johnson T.J."/>
            <person name="Youmans B."/>
        </authorList>
    </citation>
    <scope>NUCLEOTIDE SEQUENCE [LARGE SCALE GENOMIC DNA]</scope>
    <source>
        <strain evidence="2 3">UMNLJ114</strain>
    </source>
</reference>
<dbReference type="AlphaFoldDB" id="A0A267MCQ9"/>
<protein>
    <submittedName>
        <fullName evidence="2">Uncharacterized protein</fullName>
    </submittedName>
</protein>
<comment type="caution">
    <text evidence="2">The sequence shown here is derived from an EMBL/GenBank/DDBJ whole genome shotgun (WGS) entry which is preliminary data.</text>
</comment>
<evidence type="ECO:0000256" key="1">
    <source>
        <dbReference type="SAM" id="Phobius"/>
    </source>
</evidence>
<evidence type="ECO:0000313" key="3">
    <source>
        <dbReference type="Proteomes" id="UP000216008"/>
    </source>
</evidence>
<proteinExistence type="predicted"/>
<keyword evidence="1" id="KW-0472">Membrane</keyword>
<feature type="transmembrane region" description="Helical" evidence="1">
    <location>
        <begin position="90"/>
        <end position="112"/>
    </location>
</feature>
<feature type="transmembrane region" description="Helical" evidence="1">
    <location>
        <begin position="118"/>
        <end position="142"/>
    </location>
</feature>
<feature type="transmembrane region" description="Helical" evidence="1">
    <location>
        <begin position="60"/>
        <end position="78"/>
    </location>
</feature>
<dbReference type="Proteomes" id="UP000216008">
    <property type="component" value="Unassembled WGS sequence"/>
</dbReference>